<dbReference type="AlphaFoldDB" id="A0A1I2R047"/>
<dbReference type="OrthoDB" id="445083at2"/>
<keyword evidence="1" id="KW-0812">Transmembrane</keyword>
<keyword evidence="1" id="KW-1133">Transmembrane helix</keyword>
<keyword evidence="1" id="KW-0472">Membrane</keyword>
<evidence type="ECO:0000256" key="1">
    <source>
        <dbReference type="SAM" id="Phobius"/>
    </source>
</evidence>
<organism evidence="2 3">
    <name type="scientific">Neptunomonas qingdaonensis</name>
    <dbReference type="NCBI Taxonomy" id="1045558"/>
    <lineage>
        <taxon>Bacteria</taxon>
        <taxon>Pseudomonadati</taxon>
        <taxon>Pseudomonadota</taxon>
        <taxon>Gammaproteobacteria</taxon>
        <taxon>Oceanospirillales</taxon>
        <taxon>Oceanospirillaceae</taxon>
        <taxon>Neptunomonas</taxon>
    </lineage>
</organism>
<dbReference type="PANTHER" id="PTHR33645">
    <property type="entry name" value="AMINOPEPTIDASE (DUF3754)"/>
    <property type="match status" value="1"/>
</dbReference>
<protein>
    <recommendedName>
        <fullName evidence="4">DUF3754 domain-containing protein</fullName>
    </recommendedName>
</protein>
<gene>
    <name evidence="2" type="ORF">SAMN05216175_105261</name>
</gene>
<sequence>MSAPMSNIMQTTPKASQKQAVKPLRFIPFRKKDVIEMCLSGGGLEQQQRQQFREVTSQIEKLFHITFLPRHESLKESFSSINPDSDTVKVDLPSTMHNEDPAFVKQLEALLEKANYEKINEETIKQALNHDSLMKVRLDVDFNDFSEVLLFARGEDEKEETIASLWGFRKTKIRFINYERVIIFIRFHEQIDLKRQQTFNLQPGGVILKLFKNVPRADLEMLFPNTAVKMRFIDKVFIGVPAVISGGIVLSTKLGGSLLILASLFGFWLGLKSEPVELDKAALIVLLAGLGAVGSYLWKQFSNFKNRKLQFVQTLTKHLYFKNLDNNAGVFHRLIDDAEEEECKEAFLAYFFLLLSSTPMTRQHLDLSIESWFSEKWGYPIDFEIDDALEKLLNLGLVTIQDDQRLSAVNLTKAQEILAQQWLCLGRS</sequence>
<dbReference type="STRING" id="1045558.SAMN05216175_105261"/>
<evidence type="ECO:0000313" key="3">
    <source>
        <dbReference type="Proteomes" id="UP000198623"/>
    </source>
</evidence>
<dbReference type="PANTHER" id="PTHR33645:SF11">
    <property type="entry name" value="AMINOPEPTIDASE (DUF3754)"/>
    <property type="match status" value="1"/>
</dbReference>
<dbReference type="InterPro" id="IPR022227">
    <property type="entry name" value="DUF3754"/>
</dbReference>
<feature type="transmembrane region" description="Helical" evidence="1">
    <location>
        <begin position="236"/>
        <end position="269"/>
    </location>
</feature>
<dbReference type="EMBL" id="FOOU01000005">
    <property type="protein sequence ID" value="SFG34014.1"/>
    <property type="molecule type" value="Genomic_DNA"/>
</dbReference>
<feature type="transmembrane region" description="Helical" evidence="1">
    <location>
        <begin position="281"/>
        <end position="298"/>
    </location>
</feature>
<accession>A0A1I2R047</accession>
<keyword evidence="3" id="KW-1185">Reference proteome</keyword>
<reference evidence="3" key="1">
    <citation type="submission" date="2016-10" db="EMBL/GenBank/DDBJ databases">
        <authorList>
            <person name="Varghese N."/>
            <person name="Submissions S."/>
        </authorList>
    </citation>
    <scope>NUCLEOTIDE SEQUENCE [LARGE SCALE GENOMIC DNA]</scope>
    <source>
        <strain evidence="3">CGMCC 1.10971</strain>
    </source>
</reference>
<dbReference type="Proteomes" id="UP000198623">
    <property type="component" value="Unassembled WGS sequence"/>
</dbReference>
<proteinExistence type="predicted"/>
<name>A0A1I2R047_9GAMM</name>
<dbReference type="Pfam" id="PF12576">
    <property type="entry name" value="DUF3754"/>
    <property type="match status" value="1"/>
</dbReference>
<evidence type="ECO:0008006" key="4">
    <source>
        <dbReference type="Google" id="ProtNLM"/>
    </source>
</evidence>
<evidence type="ECO:0000313" key="2">
    <source>
        <dbReference type="EMBL" id="SFG34014.1"/>
    </source>
</evidence>